<dbReference type="PANTHER" id="PTHR15975:SF0">
    <property type="entry name" value="CCR4-NOT TRANSCRIPTION COMPLEX SUBUNIT 11"/>
    <property type="match status" value="1"/>
</dbReference>
<evidence type="ECO:0000256" key="5">
    <source>
        <dbReference type="ARBA" id="ARBA00022490"/>
    </source>
</evidence>
<evidence type="ECO:0000256" key="4">
    <source>
        <dbReference type="ARBA" id="ARBA00014872"/>
    </source>
</evidence>
<keyword evidence="7" id="KW-0943">RNA-mediated gene silencing</keyword>
<organism evidence="10">
    <name type="scientific">Timema genevievae</name>
    <name type="common">Walking stick</name>
    <dbReference type="NCBI Taxonomy" id="629358"/>
    <lineage>
        <taxon>Eukaryota</taxon>
        <taxon>Metazoa</taxon>
        <taxon>Ecdysozoa</taxon>
        <taxon>Arthropoda</taxon>
        <taxon>Hexapoda</taxon>
        <taxon>Insecta</taxon>
        <taxon>Pterygota</taxon>
        <taxon>Neoptera</taxon>
        <taxon>Polyneoptera</taxon>
        <taxon>Phasmatodea</taxon>
        <taxon>Timematodea</taxon>
        <taxon>Timematoidea</taxon>
        <taxon>Timematidae</taxon>
        <taxon>Timema</taxon>
    </lineage>
</organism>
<dbReference type="EMBL" id="OE841789">
    <property type="protein sequence ID" value="CAD7597095.1"/>
    <property type="molecule type" value="Genomic_DNA"/>
</dbReference>
<keyword evidence="9" id="KW-0539">Nucleus</keyword>
<comment type="similarity">
    <text evidence="3">Belongs to the CNOT11 family.</text>
</comment>
<dbReference type="GO" id="GO:0005634">
    <property type="term" value="C:nucleus"/>
    <property type="evidence" value="ECO:0007669"/>
    <property type="project" value="UniProtKB-SubCell"/>
</dbReference>
<evidence type="ECO:0000256" key="8">
    <source>
        <dbReference type="ARBA" id="ARBA00023163"/>
    </source>
</evidence>
<reference evidence="10" key="1">
    <citation type="submission" date="2020-11" db="EMBL/GenBank/DDBJ databases">
        <authorList>
            <person name="Tran Van P."/>
        </authorList>
    </citation>
    <scope>NUCLEOTIDE SEQUENCE</scope>
</reference>
<dbReference type="InterPro" id="IPR019312">
    <property type="entry name" value="CNOT11"/>
</dbReference>
<protein>
    <recommendedName>
        <fullName evidence="4">CCR4-NOT transcription complex subunit 11</fullName>
    </recommendedName>
</protein>
<proteinExistence type="inferred from homology"/>
<evidence type="ECO:0000256" key="6">
    <source>
        <dbReference type="ARBA" id="ARBA00023015"/>
    </source>
</evidence>
<accession>A0A7R9K080</accession>
<evidence type="ECO:0000256" key="2">
    <source>
        <dbReference type="ARBA" id="ARBA00004496"/>
    </source>
</evidence>
<evidence type="ECO:0000256" key="7">
    <source>
        <dbReference type="ARBA" id="ARBA00023158"/>
    </source>
</evidence>
<comment type="subcellular location">
    <subcellularLocation>
        <location evidence="2">Cytoplasm</location>
    </subcellularLocation>
    <subcellularLocation>
        <location evidence="1">Nucleus</location>
    </subcellularLocation>
</comment>
<evidence type="ECO:0000256" key="1">
    <source>
        <dbReference type="ARBA" id="ARBA00004123"/>
    </source>
</evidence>
<dbReference type="GO" id="GO:0031047">
    <property type="term" value="P:regulatory ncRNA-mediated gene silencing"/>
    <property type="evidence" value="ECO:0007669"/>
    <property type="project" value="UniProtKB-KW"/>
</dbReference>
<sequence>MSVRRVGNILFPQSGQQGPDCRGQIRHTLKKTPIIEMHSSSRQRKLLTNYLMNEDNIESKSLEYLATQLHQCFQKQENYKVACALILLLQQADLLPKPFQRLSIITLLYELYRGEPMTMNPFATVFLHLLHPPDETNKSSSRKLEHVGQLPRLSSAEKNYLAHLITNNKEVSIALLPVTGDSLTFNTSLVYSHEVTMTGDSLTINTSLVYSHEVTVTGDSLTFDTSLVYSHEVTVTGDSLTFDTSLVYSHEVTVTGDSLTFDTSLVYSHEVTVTGDSLTFNTSLVYSHNVTVTGDSLTFDTSLVYSHEVTVTGDSLTFDTSLVYSHEVTVYRRFTDIRHKPGDSLTFDTSLVYSHDVTVTGDLLTFDTSLVYSHEVTVTGDLLTFDTSLVYSHEVTVTGDSLTFDTSLVYSHEVTVTWRFTDIRHKPGVLT</sequence>
<keyword evidence="5" id="KW-0963">Cytoplasm</keyword>
<dbReference type="GO" id="GO:0005737">
    <property type="term" value="C:cytoplasm"/>
    <property type="evidence" value="ECO:0007669"/>
    <property type="project" value="UniProtKB-SubCell"/>
</dbReference>
<keyword evidence="8" id="KW-0804">Transcription</keyword>
<dbReference type="AlphaFoldDB" id="A0A7R9K080"/>
<keyword evidence="6" id="KW-0805">Transcription regulation</keyword>
<dbReference type="PANTHER" id="PTHR15975">
    <property type="entry name" value="CCR4-NOT TRANSCRIPTION COMPLEX SUBUNIT 11"/>
    <property type="match status" value="1"/>
</dbReference>
<gene>
    <name evidence="10" type="ORF">TGEB3V08_LOCUS6662</name>
</gene>
<name>A0A7R9K080_TIMGE</name>
<evidence type="ECO:0000256" key="3">
    <source>
        <dbReference type="ARBA" id="ARBA00008030"/>
    </source>
</evidence>
<evidence type="ECO:0000256" key="9">
    <source>
        <dbReference type="ARBA" id="ARBA00023242"/>
    </source>
</evidence>
<evidence type="ECO:0000313" key="10">
    <source>
        <dbReference type="EMBL" id="CAD7597095.1"/>
    </source>
</evidence>
<dbReference type="GO" id="GO:0030014">
    <property type="term" value="C:CCR4-NOT complex"/>
    <property type="evidence" value="ECO:0007669"/>
    <property type="project" value="InterPro"/>
</dbReference>